<keyword evidence="17" id="KW-1208">Phospholipid metabolism</keyword>
<comment type="caution">
    <text evidence="20">The sequence shown here is derived from an EMBL/GenBank/DDBJ whole genome shotgun (WGS) entry which is preliminary data.</text>
</comment>
<keyword evidence="11 18" id="KW-0812">Transmembrane</keyword>
<comment type="catalytic activity">
    <reaction evidence="1 18">
        <text>a 1,2-diacyl-sn-glycero-3-phosphate + CTP + H(+) = a CDP-1,2-diacyl-sn-glycerol + diphosphate</text>
        <dbReference type="Rhea" id="RHEA:16229"/>
        <dbReference type="ChEBI" id="CHEBI:15378"/>
        <dbReference type="ChEBI" id="CHEBI:33019"/>
        <dbReference type="ChEBI" id="CHEBI:37563"/>
        <dbReference type="ChEBI" id="CHEBI:58332"/>
        <dbReference type="ChEBI" id="CHEBI:58608"/>
        <dbReference type="EC" id="2.7.7.41"/>
    </reaction>
</comment>
<keyword evidence="13 19" id="KW-1133">Transmembrane helix</keyword>
<sequence>MRQRIITGFIAGALYLAFLFVGSIPFSIFIASIAVVSYLELTDMKRIRLFSPGVLAGASAVAATVLSATFMGGHMFSDLYIKLLILLVLILLGSLVFSKNRFHAEQASFIFFSVVYIGLPFYLLVQLRLEGLFMALFVQITMWATDSGAYFAGRRFGSHKLAPHISPKKTIEGSVGGVIAALAIAFIFQAIFRKPIFTSWEIQWTVAIVVSLLGQVGDLAESAIKRFFNVKDSGTVLPGHGGFLDRFDSLIFILPVLYLLGIIS</sequence>
<keyword evidence="14" id="KW-0443">Lipid metabolism</keyword>
<proteinExistence type="inferred from homology"/>
<dbReference type="PROSITE" id="PS01315">
    <property type="entry name" value="CDS"/>
    <property type="match status" value="1"/>
</dbReference>
<evidence type="ECO:0000256" key="12">
    <source>
        <dbReference type="ARBA" id="ARBA00022695"/>
    </source>
</evidence>
<evidence type="ECO:0000256" key="2">
    <source>
        <dbReference type="ARBA" id="ARBA00004651"/>
    </source>
</evidence>
<organism evidence="20 21">
    <name type="scientific">Sporolactobacillus shoreae</name>
    <dbReference type="NCBI Taxonomy" id="1465501"/>
    <lineage>
        <taxon>Bacteria</taxon>
        <taxon>Bacillati</taxon>
        <taxon>Bacillota</taxon>
        <taxon>Bacilli</taxon>
        <taxon>Bacillales</taxon>
        <taxon>Sporolactobacillaceae</taxon>
        <taxon>Sporolactobacillus</taxon>
    </lineage>
</organism>
<dbReference type="PANTHER" id="PTHR46382">
    <property type="entry name" value="PHOSPHATIDATE CYTIDYLYLTRANSFERASE"/>
    <property type="match status" value="1"/>
</dbReference>
<evidence type="ECO:0000256" key="9">
    <source>
        <dbReference type="ARBA" id="ARBA00022516"/>
    </source>
</evidence>
<evidence type="ECO:0000256" key="13">
    <source>
        <dbReference type="ARBA" id="ARBA00022989"/>
    </source>
</evidence>
<keyword evidence="12 18" id="KW-0548">Nucleotidyltransferase</keyword>
<dbReference type="InterPro" id="IPR000374">
    <property type="entry name" value="PC_trans"/>
</dbReference>
<dbReference type="GO" id="GO:0005886">
    <property type="term" value="C:plasma membrane"/>
    <property type="evidence" value="ECO:0007669"/>
    <property type="project" value="UniProtKB-SubCell"/>
</dbReference>
<name>A0A4Z0GVH9_9BACL</name>
<keyword evidence="10 18" id="KW-0808">Transferase</keyword>
<dbReference type="Pfam" id="PF01148">
    <property type="entry name" value="CTP_transf_1"/>
    <property type="match status" value="1"/>
</dbReference>
<evidence type="ECO:0000256" key="18">
    <source>
        <dbReference type="RuleBase" id="RU003938"/>
    </source>
</evidence>
<comment type="similarity">
    <text evidence="5 18">Belongs to the CDS family.</text>
</comment>
<comment type="subcellular location">
    <subcellularLocation>
        <location evidence="2">Cell membrane</location>
        <topology evidence="2">Multi-pass membrane protein</topology>
    </subcellularLocation>
</comment>
<evidence type="ECO:0000256" key="16">
    <source>
        <dbReference type="ARBA" id="ARBA00023209"/>
    </source>
</evidence>
<evidence type="ECO:0000256" key="1">
    <source>
        <dbReference type="ARBA" id="ARBA00001698"/>
    </source>
</evidence>
<evidence type="ECO:0000313" key="21">
    <source>
        <dbReference type="Proteomes" id="UP000298347"/>
    </source>
</evidence>
<evidence type="ECO:0000256" key="3">
    <source>
        <dbReference type="ARBA" id="ARBA00005119"/>
    </source>
</evidence>
<dbReference type="RefSeq" id="WP_135346958.1">
    <property type="nucleotide sequence ID" value="NZ_SRJD01000001.1"/>
</dbReference>
<dbReference type="AlphaFoldDB" id="A0A4Z0GVH9"/>
<keyword evidence="16" id="KW-0594">Phospholipid biosynthesis</keyword>
<feature type="transmembrane region" description="Helical" evidence="19">
    <location>
        <begin position="204"/>
        <end position="224"/>
    </location>
</feature>
<feature type="transmembrane region" description="Helical" evidence="19">
    <location>
        <begin position="109"/>
        <end position="125"/>
    </location>
</feature>
<gene>
    <name evidence="20" type="ORF">E4665_01155</name>
</gene>
<evidence type="ECO:0000256" key="11">
    <source>
        <dbReference type="ARBA" id="ARBA00022692"/>
    </source>
</evidence>
<reference evidence="20 21" key="1">
    <citation type="journal article" date="2015" name="Int. J. Syst. Evol. Microbiol.">
        <title>Sporolactobacillus shoreae sp. nov. and Sporolactobacillus spathodeae sp. nov., two spore-forming lactic acid bacteria isolated from tree barks in Thailand.</title>
        <authorList>
            <person name="Thamacharoensuk T."/>
            <person name="Kitahara M."/>
            <person name="Ohkuma M."/>
            <person name="Thongchul N."/>
            <person name="Tanasupawat S."/>
        </authorList>
    </citation>
    <scope>NUCLEOTIDE SEQUENCE [LARGE SCALE GENOMIC DNA]</scope>
    <source>
        <strain evidence="20 21">BK92</strain>
    </source>
</reference>
<dbReference type="UniPathway" id="UPA00557">
    <property type="reaction ID" value="UER00614"/>
</dbReference>
<feature type="transmembrane region" description="Helical" evidence="19">
    <location>
        <begin position="173"/>
        <end position="192"/>
    </location>
</feature>
<dbReference type="EMBL" id="SRJD01000001">
    <property type="protein sequence ID" value="TGB00312.1"/>
    <property type="molecule type" value="Genomic_DNA"/>
</dbReference>
<protein>
    <recommendedName>
        <fullName evidence="7 18">Phosphatidate cytidylyltransferase</fullName>
        <ecNumber evidence="6 18">2.7.7.41</ecNumber>
    </recommendedName>
</protein>
<feature type="transmembrane region" description="Helical" evidence="19">
    <location>
        <begin position="131"/>
        <end position="152"/>
    </location>
</feature>
<evidence type="ECO:0000256" key="14">
    <source>
        <dbReference type="ARBA" id="ARBA00023098"/>
    </source>
</evidence>
<dbReference type="Proteomes" id="UP000298347">
    <property type="component" value="Unassembled WGS sequence"/>
</dbReference>
<evidence type="ECO:0000256" key="6">
    <source>
        <dbReference type="ARBA" id="ARBA00012487"/>
    </source>
</evidence>
<evidence type="ECO:0000256" key="19">
    <source>
        <dbReference type="SAM" id="Phobius"/>
    </source>
</evidence>
<keyword evidence="15 19" id="KW-0472">Membrane</keyword>
<comment type="pathway">
    <text evidence="3 18">Phospholipid metabolism; CDP-diacylglycerol biosynthesis; CDP-diacylglycerol from sn-glycerol 3-phosphate: step 3/3.</text>
</comment>
<dbReference type="GO" id="GO:0004605">
    <property type="term" value="F:phosphatidate cytidylyltransferase activity"/>
    <property type="evidence" value="ECO:0007669"/>
    <property type="project" value="UniProtKB-EC"/>
</dbReference>
<evidence type="ECO:0000256" key="4">
    <source>
        <dbReference type="ARBA" id="ARBA00005189"/>
    </source>
</evidence>
<keyword evidence="9" id="KW-0444">Lipid biosynthesis</keyword>
<evidence type="ECO:0000313" key="20">
    <source>
        <dbReference type="EMBL" id="TGB00312.1"/>
    </source>
</evidence>
<keyword evidence="21" id="KW-1185">Reference proteome</keyword>
<dbReference type="GO" id="GO:0016024">
    <property type="term" value="P:CDP-diacylglycerol biosynthetic process"/>
    <property type="evidence" value="ECO:0007669"/>
    <property type="project" value="UniProtKB-UniPathway"/>
</dbReference>
<evidence type="ECO:0000256" key="17">
    <source>
        <dbReference type="ARBA" id="ARBA00023264"/>
    </source>
</evidence>
<evidence type="ECO:0000256" key="5">
    <source>
        <dbReference type="ARBA" id="ARBA00010185"/>
    </source>
</evidence>
<feature type="transmembrane region" description="Helical" evidence="19">
    <location>
        <begin position="79"/>
        <end position="97"/>
    </location>
</feature>
<accession>A0A4Z0GVH9</accession>
<evidence type="ECO:0000256" key="10">
    <source>
        <dbReference type="ARBA" id="ARBA00022679"/>
    </source>
</evidence>
<dbReference type="OrthoDB" id="9799199at2"/>
<evidence type="ECO:0000256" key="7">
    <source>
        <dbReference type="ARBA" id="ARBA00019373"/>
    </source>
</evidence>
<evidence type="ECO:0000256" key="8">
    <source>
        <dbReference type="ARBA" id="ARBA00022475"/>
    </source>
</evidence>
<feature type="transmembrane region" description="Helical" evidence="19">
    <location>
        <begin position="12"/>
        <end position="41"/>
    </location>
</feature>
<comment type="pathway">
    <text evidence="4">Lipid metabolism.</text>
</comment>
<feature type="transmembrane region" description="Helical" evidence="19">
    <location>
        <begin position="53"/>
        <end position="73"/>
    </location>
</feature>
<dbReference type="PANTHER" id="PTHR46382:SF1">
    <property type="entry name" value="PHOSPHATIDATE CYTIDYLYLTRANSFERASE"/>
    <property type="match status" value="1"/>
</dbReference>
<keyword evidence="8" id="KW-1003">Cell membrane</keyword>
<evidence type="ECO:0000256" key="15">
    <source>
        <dbReference type="ARBA" id="ARBA00023136"/>
    </source>
</evidence>
<dbReference type="EC" id="2.7.7.41" evidence="6 18"/>